<name>A0A085JJS6_9GAMM</name>
<dbReference type="InterPro" id="IPR009822">
    <property type="entry name" value="YaeQ"/>
</dbReference>
<gene>
    <name evidence="1" type="primary">yaeQ</name>
    <name evidence="1" type="ORF">GTPT_1255</name>
</gene>
<evidence type="ECO:0000313" key="1">
    <source>
        <dbReference type="EMBL" id="KFD20722.1"/>
    </source>
</evidence>
<dbReference type="InterPro" id="IPR038590">
    <property type="entry name" value="YaeQ_sf"/>
</dbReference>
<dbReference type="Gene3D" id="3.10.640.10">
    <property type="entry name" value="Restriction endonuclease-like alpha-beta roll domain"/>
    <property type="match status" value="1"/>
</dbReference>
<dbReference type="OrthoDB" id="5293309at2"/>
<evidence type="ECO:0000313" key="2">
    <source>
        <dbReference type="Proteomes" id="UP000028602"/>
    </source>
</evidence>
<dbReference type="Proteomes" id="UP000028602">
    <property type="component" value="Unassembled WGS sequence"/>
</dbReference>
<reference evidence="1 2" key="1">
    <citation type="submission" date="2014-05" db="EMBL/GenBank/DDBJ databases">
        <title>ATOL: Assembling a taxonomically balanced genome-scale reconstruction of the evolutionary history of the Enterobacteriaceae.</title>
        <authorList>
            <person name="Plunkett G.III."/>
            <person name="Neeno-Eckwall E.C."/>
            <person name="Glasner J.D."/>
            <person name="Perna N.T."/>
        </authorList>
    </citation>
    <scope>NUCLEOTIDE SEQUENCE [LARGE SCALE GENOMIC DNA]</scope>
    <source>
        <strain evidence="1 2">ATCC 33301</strain>
    </source>
</reference>
<sequence length="181" mass="21047">MALKATIYKASVNIADLDRQYFSDVQLTLARHPSETRERMMLRLLAWVINADERLQFTKGLSADEEPEIWLHHDYGTVRLWIELGLPEERRLKKASAIADQVILFAYSERAARVWWQQNSDKLAAIGNLSIWFIDDQQLNTLSEFADRNMSLQVTLQEEVIWLSGGDRNTELRLTQWQAAK</sequence>
<keyword evidence="2" id="KW-1185">Reference proteome</keyword>
<organism evidence="1 2">
    <name type="scientific">Tatumella ptyseos ATCC 33301</name>
    <dbReference type="NCBI Taxonomy" id="1005995"/>
    <lineage>
        <taxon>Bacteria</taxon>
        <taxon>Pseudomonadati</taxon>
        <taxon>Pseudomonadota</taxon>
        <taxon>Gammaproteobacteria</taxon>
        <taxon>Enterobacterales</taxon>
        <taxon>Erwiniaceae</taxon>
        <taxon>Tatumella</taxon>
    </lineage>
</organism>
<dbReference type="eggNOG" id="COG4681">
    <property type="taxonomic scope" value="Bacteria"/>
</dbReference>
<accession>A0A085JJS6</accession>
<dbReference type="PANTHER" id="PTHR38784">
    <property type="entry name" value="SUCROSE PHOSPHORYLASE"/>
    <property type="match status" value="1"/>
</dbReference>
<dbReference type="PIRSF" id="PIRSF011484">
    <property type="entry name" value="YaeQ"/>
    <property type="match status" value="1"/>
</dbReference>
<dbReference type="InterPro" id="IPR011335">
    <property type="entry name" value="Restrct_endonuc-II-like"/>
</dbReference>
<dbReference type="PANTHER" id="PTHR38784:SF1">
    <property type="entry name" value="SUCROSE PHOSPHORYLASE"/>
    <property type="match status" value="1"/>
</dbReference>
<dbReference type="RefSeq" id="WP_029990202.1">
    <property type="nucleotide sequence ID" value="NZ_ATMJ01000019.1"/>
</dbReference>
<dbReference type="Pfam" id="PF07152">
    <property type="entry name" value="YaeQ"/>
    <property type="match status" value="1"/>
</dbReference>
<dbReference type="AlphaFoldDB" id="A0A085JJS6"/>
<protein>
    <submittedName>
        <fullName evidence="1">YaeQ family protein</fullName>
    </submittedName>
</protein>
<dbReference type="SUPFAM" id="SSF52980">
    <property type="entry name" value="Restriction endonuclease-like"/>
    <property type="match status" value="1"/>
</dbReference>
<dbReference type="EMBL" id="JMPR01000020">
    <property type="protein sequence ID" value="KFD20722.1"/>
    <property type="molecule type" value="Genomic_DNA"/>
</dbReference>
<comment type="caution">
    <text evidence="1">The sequence shown here is derived from an EMBL/GenBank/DDBJ whole genome shotgun (WGS) entry which is preliminary data.</text>
</comment>
<proteinExistence type="predicted"/>
<dbReference type="SMART" id="SM01322">
    <property type="entry name" value="YaeQ"/>
    <property type="match status" value="1"/>
</dbReference>